<dbReference type="Gene3D" id="3.40.30.10">
    <property type="entry name" value="Glutaredoxin"/>
    <property type="match status" value="1"/>
</dbReference>
<comment type="caution">
    <text evidence="1">The sequence shown here is derived from an EMBL/GenBank/DDBJ whole genome shotgun (WGS) entry which is preliminary data.</text>
</comment>
<reference evidence="1 2" key="1">
    <citation type="submission" date="2017-06" db="EMBL/GenBank/DDBJ databases">
        <title>Ant-infecting Ophiocordyceps genomes reveal a high diversity of potential behavioral manipulation genes and a possible major role for enterotoxins.</title>
        <authorList>
            <person name="De Bekker C."/>
            <person name="Evans H.C."/>
            <person name="Brachmann A."/>
            <person name="Hughes D.P."/>
        </authorList>
    </citation>
    <scope>NUCLEOTIDE SEQUENCE [LARGE SCALE GENOMIC DNA]</scope>
    <source>
        <strain evidence="1 2">Map16</strain>
    </source>
</reference>
<dbReference type="SUPFAM" id="SSF52833">
    <property type="entry name" value="Thioredoxin-like"/>
    <property type="match status" value="1"/>
</dbReference>
<dbReference type="EMBL" id="NJES01000032">
    <property type="protein sequence ID" value="PHH79857.1"/>
    <property type="molecule type" value="Genomic_DNA"/>
</dbReference>
<evidence type="ECO:0008006" key="3">
    <source>
        <dbReference type="Google" id="ProtNLM"/>
    </source>
</evidence>
<gene>
    <name evidence="1" type="ORF">CDD80_3590</name>
</gene>
<accession>A0A2C5ZFR3</accession>
<dbReference type="STRING" id="2004952.A0A2C5ZFR3"/>
<dbReference type="Proteomes" id="UP000226431">
    <property type="component" value="Unassembled WGS sequence"/>
</dbReference>
<proteinExistence type="predicted"/>
<keyword evidence="2" id="KW-1185">Reference proteome</keyword>
<sequence length="155" mass="17060">MRVAIPRIFVNHFHPAQATAKRPGAPYSDFVKATAEVPSLQFESDDDFTSLLKSNIIPGVLAFGRLNVDRFGAIANKYGVTVLPSFVFFKHAKQVSINKQAMIRGADHNSLIVACDKFRELAAIHVFRQGQLTPRSEEAAGESLKEKTTGGFEIL</sequence>
<dbReference type="AlphaFoldDB" id="A0A2C5ZFR3"/>
<dbReference type="OrthoDB" id="19690at2759"/>
<dbReference type="InterPro" id="IPR036249">
    <property type="entry name" value="Thioredoxin-like_sf"/>
</dbReference>
<evidence type="ECO:0000313" key="1">
    <source>
        <dbReference type="EMBL" id="PHH79857.1"/>
    </source>
</evidence>
<dbReference type="CDD" id="cd02947">
    <property type="entry name" value="TRX_family"/>
    <property type="match status" value="1"/>
</dbReference>
<protein>
    <recommendedName>
        <fullName evidence="3">Thioredoxin domain-containing protein</fullName>
    </recommendedName>
</protein>
<name>A0A2C5ZFR3_9HYPO</name>
<evidence type="ECO:0000313" key="2">
    <source>
        <dbReference type="Proteomes" id="UP000226431"/>
    </source>
</evidence>
<organism evidence="1 2">
    <name type="scientific">Ophiocordyceps camponoti-rufipedis</name>
    <dbReference type="NCBI Taxonomy" id="2004952"/>
    <lineage>
        <taxon>Eukaryota</taxon>
        <taxon>Fungi</taxon>
        <taxon>Dikarya</taxon>
        <taxon>Ascomycota</taxon>
        <taxon>Pezizomycotina</taxon>
        <taxon>Sordariomycetes</taxon>
        <taxon>Hypocreomycetidae</taxon>
        <taxon>Hypocreales</taxon>
        <taxon>Ophiocordycipitaceae</taxon>
        <taxon>Ophiocordyceps</taxon>
    </lineage>
</organism>